<dbReference type="Pfam" id="PF00107">
    <property type="entry name" value="ADH_zinc_N"/>
    <property type="match status" value="1"/>
</dbReference>
<name>F6EUG3_SPHCR</name>
<organism evidence="4 5">
    <name type="scientific">Sphingobium chlorophenolicum L-1</name>
    <dbReference type="NCBI Taxonomy" id="690566"/>
    <lineage>
        <taxon>Bacteria</taxon>
        <taxon>Pseudomonadati</taxon>
        <taxon>Pseudomonadota</taxon>
        <taxon>Alphaproteobacteria</taxon>
        <taxon>Sphingomonadales</taxon>
        <taxon>Sphingomonadaceae</taxon>
        <taxon>Sphingobium</taxon>
    </lineage>
</organism>
<evidence type="ECO:0000313" key="4">
    <source>
        <dbReference type="EMBL" id="AEG47857.1"/>
    </source>
</evidence>
<feature type="domain" description="Alcohol dehydrogenase-like C-terminal" evidence="2">
    <location>
        <begin position="174"/>
        <end position="317"/>
    </location>
</feature>
<dbReference type="Pfam" id="PF08240">
    <property type="entry name" value="ADH_N"/>
    <property type="match status" value="1"/>
</dbReference>
<dbReference type="HOGENOM" id="CLU_026673_11_1_5"/>
<keyword evidence="5" id="KW-1185">Reference proteome</keyword>
<dbReference type="AlphaFoldDB" id="F6EUG3"/>
<dbReference type="EMBL" id="CP002798">
    <property type="protein sequence ID" value="AEG47857.1"/>
    <property type="molecule type" value="Genomic_DNA"/>
</dbReference>
<dbReference type="PANTHER" id="PTHR43189">
    <property type="entry name" value="ZINC-TYPE ALCOHOL DEHYDROGENASE-LIKE PROTEIN C1198.01-RELATED"/>
    <property type="match status" value="1"/>
</dbReference>
<keyword evidence="1 4" id="KW-0560">Oxidoreductase</keyword>
<dbReference type="EC" id="1.1.1.14" evidence="4"/>
<dbReference type="InterPro" id="IPR013149">
    <property type="entry name" value="ADH-like_C"/>
</dbReference>
<dbReference type="InterPro" id="IPR013154">
    <property type="entry name" value="ADH-like_N"/>
</dbReference>
<gene>
    <name evidence="4" type="ORF">Sphch_0156</name>
</gene>
<reference evidence="4 5" key="1">
    <citation type="submission" date="2011-05" db="EMBL/GenBank/DDBJ databases">
        <title>Complete sequence of chromosome 1 of Sphingobium chlorophenolicum L-1.</title>
        <authorList>
            <consortium name="US DOE Joint Genome Institute"/>
            <person name="Lucas S."/>
            <person name="Han J."/>
            <person name="Lapidus A."/>
            <person name="Cheng J.-F."/>
            <person name="Goodwin L."/>
            <person name="Pitluck S."/>
            <person name="Peters L."/>
            <person name="Daligault H."/>
            <person name="Han C."/>
            <person name="Tapia R."/>
            <person name="Land M."/>
            <person name="Hauser L."/>
            <person name="Kyrpides N."/>
            <person name="Ivanova N."/>
            <person name="Pagani I."/>
            <person name="Turner P."/>
            <person name="Copley S."/>
            <person name="Woyke T."/>
        </authorList>
    </citation>
    <scope>NUCLEOTIDE SEQUENCE [LARGE SCALE GENOMIC DNA]</scope>
    <source>
        <strain evidence="4 5">L-1</strain>
    </source>
</reference>
<evidence type="ECO:0000259" key="2">
    <source>
        <dbReference type="Pfam" id="PF00107"/>
    </source>
</evidence>
<dbReference type="STRING" id="690566.Sphch_0156"/>
<dbReference type="KEGG" id="sch:Sphch_0156"/>
<accession>F6EUG3</accession>
<protein>
    <submittedName>
        <fullName evidence="4">L-iditol 2-dehydrogenase</fullName>
        <ecNumber evidence="4">1.1.1.14</ecNumber>
    </submittedName>
</protein>
<dbReference type="PANTHER" id="PTHR43189:SF1">
    <property type="entry name" value="ZINC-TYPE ALCOHOL DEHYDROGENASE-LIKE PROTEIN C1198.01"/>
    <property type="match status" value="1"/>
</dbReference>
<dbReference type="GO" id="GO:0003939">
    <property type="term" value="F:L-iditol 2-dehydrogenase (NAD+) activity"/>
    <property type="evidence" value="ECO:0007669"/>
    <property type="project" value="UniProtKB-EC"/>
</dbReference>
<proteinExistence type="predicted"/>
<evidence type="ECO:0000256" key="1">
    <source>
        <dbReference type="ARBA" id="ARBA00023002"/>
    </source>
</evidence>
<dbReference type="SUPFAM" id="SSF51735">
    <property type="entry name" value="NAD(P)-binding Rossmann-fold domains"/>
    <property type="match status" value="1"/>
</dbReference>
<dbReference type="RefSeq" id="WP_013846130.1">
    <property type="nucleotide sequence ID" value="NC_015593.1"/>
</dbReference>
<dbReference type="Gene3D" id="3.40.50.720">
    <property type="entry name" value="NAD(P)-binding Rossmann-like Domain"/>
    <property type="match status" value="1"/>
</dbReference>
<dbReference type="Gene3D" id="3.90.180.10">
    <property type="entry name" value="Medium-chain alcohol dehydrogenases, catalytic domain"/>
    <property type="match status" value="1"/>
</dbReference>
<dbReference type="InterPro" id="IPR011032">
    <property type="entry name" value="GroES-like_sf"/>
</dbReference>
<dbReference type="CDD" id="cd08262">
    <property type="entry name" value="Zn_ADH8"/>
    <property type="match status" value="1"/>
</dbReference>
<evidence type="ECO:0000259" key="3">
    <source>
        <dbReference type="Pfam" id="PF08240"/>
    </source>
</evidence>
<feature type="domain" description="Alcohol dehydrogenase-like N-terminal" evidence="3">
    <location>
        <begin position="24"/>
        <end position="135"/>
    </location>
</feature>
<dbReference type="SUPFAM" id="SSF50129">
    <property type="entry name" value="GroES-like"/>
    <property type="match status" value="1"/>
</dbReference>
<dbReference type="Proteomes" id="UP000007150">
    <property type="component" value="Chromosome 1"/>
</dbReference>
<dbReference type="InterPro" id="IPR036291">
    <property type="entry name" value="NAD(P)-bd_dom_sf"/>
</dbReference>
<sequence>MKAVVKRQNELVLQDIEDPIPAVGQTLVKTLVCGICGSDLHQLHHLEHVVSAYRRIGVNDWIDPQKDLVFGHEYCAEILDHGPGSQSRLKPGTRVVAMPFLNVGGKTEWIGISNLVPGGFAEQMVLQEALLLPVPNGLSSEHAALVEPMAVGVHAVAKAKLEAATPALVIGCGPIGLAVIAALKLAGHGPIIASDFSSVRRKAAEQMGADLIIDPASESPHVHWDAIGVAPDLAVQGMWNAMGRASRPSVVFECVGVPGMIQNLVETAPPGTQIVIAGACLEPDSFEPVLAMAKQIEMRFVLAYSPQEFADSLHALAEGRINATPMITGTVALDGVADAFVRLANPDADIKLMVRHEQ</sequence>
<evidence type="ECO:0000313" key="5">
    <source>
        <dbReference type="Proteomes" id="UP000007150"/>
    </source>
</evidence>